<evidence type="ECO:0000313" key="4">
    <source>
        <dbReference type="EMBL" id="TWI48769.1"/>
    </source>
</evidence>
<keyword evidence="6" id="KW-1185">Reference proteome</keyword>
<evidence type="ECO:0000313" key="3">
    <source>
        <dbReference type="EMBL" id="QGZ39844.1"/>
    </source>
</evidence>
<dbReference type="Proteomes" id="UP000315112">
    <property type="component" value="Unassembled WGS sequence"/>
</dbReference>
<proteinExistence type="inferred from homology"/>
<sequence length="177" mass="18897">MIANQPDRTPESAVTGTATRKLFFALWPGDAERAALAALQADVKGRLTPPAKLHLTLAFLGHLPAAGVPALLDIRAALAVPPVRLVFDCYGYFARPRIAWAGMTQVPAELVALHDDLVRRLGAAGFSAATHGSFKPHVTLAREAKEAPPDAPPAPVVWNVREAVLVESLPDGRYVPF</sequence>
<dbReference type="NCBIfam" id="TIGR02258">
    <property type="entry name" value="2_5_ligase"/>
    <property type="match status" value="1"/>
</dbReference>
<comment type="similarity">
    <text evidence="2">Belongs to the 2H phosphoesterase superfamily. ThpR family.</text>
</comment>
<dbReference type="InterPro" id="IPR004175">
    <property type="entry name" value="RNA_CPDase"/>
</dbReference>
<dbReference type="SUPFAM" id="SSF55144">
    <property type="entry name" value="LigT-like"/>
    <property type="match status" value="1"/>
</dbReference>
<keyword evidence="4" id="KW-0436">Ligase</keyword>
<dbReference type="InterPro" id="IPR009097">
    <property type="entry name" value="Cyclic_Pdiesterase"/>
</dbReference>
<dbReference type="GO" id="GO:0008664">
    <property type="term" value="F:RNA 2',3'-cyclic 3'-phosphodiesterase activity"/>
    <property type="evidence" value="ECO:0007669"/>
    <property type="project" value="UniProtKB-EC"/>
</dbReference>
<keyword evidence="1 2" id="KW-0378">Hydrolase</keyword>
<reference evidence="4" key="2">
    <citation type="submission" date="2019-07" db="EMBL/GenBank/DDBJ databases">
        <authorList>
            <person name="Whitman W."/>
            <person name="Huntemann M."/>
            <person name="Clum A."/>
            <person name="Pillay M."/>
            <person name="Palaniappan K."/>
            <person name="Varghese N."/>
            <person name="Mikhailova N."/>
            <person name="Stamatis D."/>
            <person name="Reddy T."/>
            <person name="Daum C."/>
            <person name="Shapiro N."/>
            <person name="Ivanova N."/>
            <person name="Kyrpides N."/>
            <person name="Woyke T."/>
        </authorList>
    </citation>
    <scope>NUCLEOTIDE SEQUENCE</scope>
    <source>
        <strain evidence="4">CGMCC 1.10685</strain>
    </source>
</reference>
<feature type="active site" description="Proton acceptor" evidence="2">
    <location>
        <position position="137"/>
    </location>
</feature>
<dbReference type="EC" id="3.1.4.58" evidence="2"/>
<evidence type="ECO:0000313" key="5">
    <source>
        <dbReference type="Proteomes" id="UP000315112"/>
    </source>
</evidence>
<comment type="catalytic activity">
    <reaction evidence="2">
        <text>a 3'-end 2',3'-cyclophospho-ribonucleotide-RNA + H2O = a 3'-end 2'-phospho-ribonucleotide-RNA + H(+)</text>
        <dbReference type="Rhea" id="RHEA:11828"/>
        <dbReference type="Rhea" id="RHEA-COMP:10464"/>
        <dbReference type="Rhea" id="RHEA-COMP:17353"/>
        <dbReference type="ChEBI" id="CHEBI:15377"/>
        <dbReference type="ChEBI" id="CHEBI:15378"/>
        <dbReference type="ChEBI" id="CHEBI:83064"/>
        <dbReference type="ChEBI" id="CHEBI:173113"/>
        <dbReference type="EC" id="3.1.4.58"/>
    </reaction>
</comment>
<dbReference type="Pfam" id="PF13563">
    <property type="entry name" value="2_5_RNA_ligase2"/>
    <property type="match status" value="1"/>
</dbReference>
<dbReference type="RefSeq" id="WP_145874534.1">
    <property type="nucleotide sequence ID" value="NZ_CP046904.1"/>
</dbReference>
<dbReference type="AlphaFoldDB" id="A0A562PWI8"/>
<evidence type="ECO:0000256" key="2">
    <source>
        <dbReference type="HAMAP-Rule" id="MF_01940"/>
    </source>
</evidence>
<dbReference type="Gene3D" id="3.90.1140.10">
    <property type="entry name" value="Cyclic phosphodiesterase"/>
    <property type="match status" value="1"/>
</dbReference>
<dbReference type="PANTHER" id="PTHR35561">
    <property type="entry name" value="RNA 2',3'-CYCLIC PHOSPHODIESTERASE"/>
    <property type="match status" value="1"/>
</dbReference>
<gene>
    <name evidence="3" type="primary">thpR</name>
    <name evidence="3" type="ORF">GO485_12810</name>
    <name evidence="4" type="ORF">IP92_02162</name>
</gene>
<dbReference type="EMBL" id="CP046904">
    <property type="protein sequence ID" value="QGZ39844.1"/>
    <property type="molecule type" value="Genomic_DNA"/>
</dbReference>
<dbReference type="HAMAP" id="MF_01940">
    <property type="entry name" value="RNA_CPDase"/>
    <property type="match status" value="1"/>
</dbReference>
<evidence type="ECO:0000313" key="6">
    <source>
        <dbReference type="Proteomes" id="UP000437862"/>
    </source>
</evidence>
<accession>A0A562PWI8</accession>
<dbReference type="PANTHER" id="PTHR35561:SF1">
    <property type="entry name" value="RNA 2',3'-CYCLIC PHOSPHODIESTERASE"/>
    <property type="match status" value="1"/>
</dbReference>
<feature type="active site" description="Proton donor" evidence="2">
    <location>
        <position position="54"/>
    </location>
</feature>
<dbReference type="GO" id="GO:0004113">
    <property type="term" value="F:2',3'-cyclic-nucleotide 3'-phosphodiesterase activity"/>
    <property type="evidence" value="ECO:0007669"/>
    <property type="project" value="InterPro"/>
</dbReference>
<protein>
    <recommendedName>
        <fullName evidence="2">RNA 2',3'-cyclic phosphodiesterase</fullName>
        <shortName evidence="2">RNA 2',3'-CPDase</shortName>
        <ecNumber evidence="2">3.1.4.58</ecNumber>
    </recommendedName>
</protein>
<dbReference type="GO" id="GO:0016874">
    <property type="term" value="F:ligase activity"/>
    <property type="evidence" value="ECO:0007669"/>
    <property type="project" value="UniProtKB-KW"/>
</dbReference>
<organism evidence="4 5">
    <name type="scientific">Pseudoduganella flava</name>
    <dbReference type="NCBI Taxonomy" id="871742"/>
    <lineage>
        <taxon>Bacteria</taxon>
        <taxon>Pseudomonadati</taxon>
        <taxon>Pseudomonadota</taxon>
        <taxon>Betaproteobacteria</taxon>
        <taxon>Burkholderiales</taxon>
        <taxon>Oxalobacteraceae</taxon>
        <taxon>Telluria group</taxon>
        <taxon>Pseudoduganella</taxon>
    </lineage>
</organism>
<dbReference type="Proteomes" id="UP000437862">
    <property type="component" value="Chromosome"/>
</dbReference>
<comment type="function">
    <text evidence="2">Hydrolyzes RNA 2',3'-cyclic phosphodiester to an RNA 2'-phosphomonoester.</text>
</comment>
<dbReference type="EMBL" id="VLKW01000003">
    <property type="protein sequence ID" value="TWI48769.1"/>
    <property type="molecule type" value="Genomic_DNA"/>
</dbReference>
<feature type="short sequence motif" description="HXTX 2" evidence="2">
    <location>
        <begin position="137"/>
        <end position="140"/>
    </location>
</feature>
<feature type="short sequence motif" description="HXTX 1" evidence="2">
    <location>
        <begin position="54"/>
        <end position="57"/>
    </location>
</feature>
<reference evidence="4 5" key="1">
    <citation type="journal article" date="2015" name="Stand. Genomic Sci.">
        <title>Genomic Encyclopedia of Bacterial and Archaeal Type Strains, Phase III: the genomes of soil and plant-associated and newly described type strains.</title>
        <authorList>
            <person name="Whitman W.B."/>
            <person name="Woyke T."/>
            <person name="Klenk H.P."/>
            <person name="Zhou Y."/>
            <person name="Lilburn T.G."/>
            <person name="Beck B.J."/>
            <person name="De Vos P."/>
            <person name="Vandamme P."/>
            <person name="Eisen J.A."/>
            <person name="Garrity G."/>
            <person name="Hugenholtz P."/>
            <person name="Kyrpides N.C."/>
        </authorList>
    </citation>
    <scope>NUCLEOTIDE SEQUENCE [LARGE SCALE GENOMIC DNA]</scope>
    <source>
        <strain evidence="4 5">CGMCC 1.10685</strain>
    </source>
</reference>
<evidence type="ECO:0000256" key="1">
    <source>
        <dbReference type="ARBA" id="ARBA00022801"/>
    </source>
</evidence>
<name>A0A562PWI8_9BURK</name>
<dbReference type="OrthoDB" id="7061261at2"/>
<reference evidence="3 6" key="3">
    <citation type="submission" date="2019-12" db="EMBL/GenBank/DDBJ databases">
        <title>Draft Genome Sequences of Six Type Strains of the Genus Massilia.</title>
        <authorList>
            <person name="Miess H."/>
            <person name="Frediansyah A."/>
            <person name="Goeker M."/>
            <person name="Gross H."/>
        </authorList>
    </citation>
    <scope>NUCLEOTIDE SEQUENCE [LARGE SCALE GENOMIC DNA]</scope>
    <source>
        <strain evidence="3 6">DSM 26639</strain>
    </source>
</reference>